<feature type="domain" description="Homeobox" evidence="13">
    <location>
        <begin position="345"/>
        <end position="405"/>
    </location>
</feature>
<feature type="region of interest" description="Disordered" evidence="11">
    <location>
        <begin position="1137"/>
        <end position="1232"/>
    </location>
</feature>
<feature type="region of interest" description="Disordered" evidence="11">
    <location>
        <begin position="64"/>
        <end position="92"/>
    </location>
</feature>
<feature type="compositionally biased region" description="Low complexity" evidence="11">
    <location>
        <begin position="1137"/>
        <end position="1161"/>
    </location>
</feature>
<keyword evidence="15" id="KW-1185">Reference proteome</keyword>
<evidence type="ECO:0000256" key="2">
    <source>
        <dbReference type="ARBA" id="ARBA00022473"/>
    </source>
</evidence>
<accession>A0A162P0D2</accession>
<feature type="region of interest" description="Disordered" evidence="11">
    <location>
        <begin position="642"/>
        <end position="677"/>
    </location>
</feature>
<keyword evidence="6" id="KW-0804">Transcription</keyword>
<feature type="compositionally biased region" description="Low complexity" evidence="11">
    <location>
        <begin position="887"/>
        <end position="898"/>
    </location>
</feature>
<feature type="region of interest" description="Disordered" evidence="11">
    <location>
        <begin position="825"/>
        <end position="864"/>
    </location>
</feature>
<feature type="region of interest" description="Disordered" evidence="11">
    <location>
        <begin position="277"/>
        <end position="350"/>
    </location>
</feature>
<feature type="DNA-binding region" description="Homeobox" evidence="9">
    <location>
        <begin position="1042"/>
        <end position="1101"/>
    </location>
</feature>
<feature type="region of interest" description="Disordered" evidence="11">
    <location>
        <begin position="404"/>
        <end position="451"/>
    </location>
</feature>
<organism evidence="14 15">
    <name type="scientific">Daphnia magna</name>
    <dbReference type="NCBI Taxonomy" id="35525"/>
    <lineage>
        <taxon>Eukaryota</taxon>
        <taxon>Metazoa</taxon>
        <taxon>Ecdysozoa</taxon>
        <taxon>Arthropoda</taxon>
        <taxon>Crustacea</taxon>
        <taxon>Branchiopoda</taxon>
        <taxon>Diplostraca</taxon>
        <taxon>Cladocera</taxon>
        <taxon>Anomopoda</taxon>
        <taxon>Daphniidae</taxon>
        <taxon>Daphnia</taxon>
    </lineage>
</organism>
<dbReference type="Gene3D" id="1.10.10.60">
    <property type="entry name" value="Homeodomain-like"/>
    <property type="match status" value="2"/>
</dbReference>
<keyword evidence="12" id="KW-0472">Membrane</keyword>
<dbReference type="SMART" id="SM00389">
    <property type="entry name" value="HOX"/>
    <property type="match status" value="2"/>
</dbReference>
<feature type="compositionally biased region" description="Polar residues" evidence="11">
    <location>
        <begin position="1305"/>
        <end position="1317"/>
    </location>
</feature>
<dbReference type="InterPro" id="IPR017970">
    <property type="entry name" value="Homeobox_CS"/>
</dbReference>
<gene>
    <name evidence="14" type="ORF">APZ42_014890</name>
</gene>
<feature type="compositionally biased region" description="Low complexity" evidence="11">
    <location>
        <begin position="994"/>
        <end position="1038"/>
    </location>
</feature>
<evidence type="ECO:0000256" key="12">
    <source>
        <dbReference type="SAM" id="Phobius"/>
    </source>
</evidence>
<feature type="compositionally biased region" description="Basic and acidic residues" evidence="11">
    <location>
        <begin position="177"/>
        <end position="190"/>
    </location>
</feature>
<protein>
    <submittedName>
        <fullName evidence="14">Ladybird late-like protein</fullName>
    </submittedName>
</protein>
<keyword evidence="12" id="KW-1133">Transmembrane helix</keyword>
<keyword evidence="5 9" id="KW-0371">Homeobox</keyword>
<dbReference type="OrthoDB" id="6159439at2759"/>
<feature type="compositionally biased region" description="Basic and acidic residues" evidence="11">
    <location>
        <begin position="926"/>
        <end position="939"/>
    </location>
</feature>
<evidence type="ECO:0000256" key="11">
    <source>
        <dbReference type="SAM" id="MobiDB-lite"/>
    </source>
</evidence>
<dbReference type="PANTHER" id="PTHR46110:SF3">
    <property type="entry name" value="HOMEOBOX PROTEIN HMX"/>
    <property type="match status" value="1"/>
</dbReference>
<dbReference type="FunFam" id="1.10.10.60:FF:000053">
    <property type="entry name" value="H6 family homeobox 2"/>
    <property type="match status" value="1"/>
</dbReference>
<feature type="region of interest" description="Disordered" evidence="11">
    <location>
        <begin position="965"/>
        <end position="1048"/>
    </location>
</feature>
<dbReference type="InterPro" id="IPR020479">
    <property type="entry name" value="HD_metazoa"/>
</dbReference>
<comment type="subcellular location">
    <subcellularLocation>
        <location evidence="1 9 10">Nucleus</location>
    </subcellularLocation>
</comment>
<dbReference type="GO" id="GO:0005634">
    <property type="term" value="C:nucleus"/>
    <property type="evidence" value="ECO:0007669"/>
    <property type="project" value="UniProtKB-SubCell"/>
</dbReference>
<comment type="caution">
    <text evidence="14">The sequence shown here is derived from an EMBL/GenBank/DDBJ whole genome shotgun (WGS) entry which is preliminary data.</text>
</comment>
<evidence type="ECO:0000256" key="3">
    <source>
        <dbReference type="ARBA" id="ARBA00023015"/>
    </source>
</evidence>
<reference evidence="14 15" key="1">
    <citation type="submission" date="2016-03" db="EMBL/GenBank/DDBJ databases">
        <title>EvidentialGene: Evidence-directed Construction of Genes on Genomes.</title>
        <authorList>
            <person name="Gilbert D.G."/>
            <person name="Choi J.-H."/>
            <person name="Mockaitis K."/>
            <person name="Colbourne J."/>
            <person name="Pfrender M."/>
        </authorList>
    </citation>
    <scope>NUCLEOTIDE SEQUENCE [LARGE SCALE GENOMIC DNA]</scope>
    <source>
        <strain evidence="14 15">Xinb3</strain>
        <tissue evidence="14">Complete organism</tissue>
    </source>
</reference>
<keyword evidence="3" id="KW-0805">Transcription regulation</keyword>
<evidence type="ECO:0000256" key="4">
    <source>
        <dbReference type="ARBA" id="ARBA00023125"/>
    </source>
</evidence>
<evidence type="ECO:0000256" key="6">
    <source>
        <dbReference type="ARBA" id="ARBA00023163"/>
    </source>
</evidence>
<dbReference type="InterPro" id="IPR001356">
    <property type="entry name" value="HD"/>
</dbReference>
<dbReference type="EMBL" id="LRGB01000512">
    <property type="protein sequence ID" value="KZS18413.1"/>
    <property type="molecule type" value="Genomic_DNA"/>
</dbReference>
<feature type="compositionally biased region" description="Low complexity" evidence="11">
    <location>
        <begin position="322"/>
        <end position="333"/>
    </location>
</feature>
<feature type="DNA-binding region" description="Homeobox" evidence="9">
    <location>
        <begin position="347"/>
        <end position="406"/>
    </location>
</feature>
<evidence type="ECO:0000313" key="15">
    <source>
        <dbReference type="Proteomes" id="UP000076858"/>
    </source>
</evidence>
<comment type="similarity">
    <text evidence="8">Belongs to the HMX homeobox family.</text>
</comment>
<feature type="compositionally biased region" description="Low complexity" evidence="11">
    <location>
        <begin position="76"/>
        <end position="87"/>
    </location>
</feature>
<evidence type="ECO:0000256" key="1">
    <source>
        <dbReference type="ARBA" id="ARBA00004123"/>
    </source>
</evidence>
<dbReference type="InterPro" id="IPR051300">
    <property type="entry name" value="HMX_Homeobox_TF"/>
</dbReference>
<keyword evidence="12" id="KW-0812">Transmembrane</keyword>
<evidence type="ECO:0000313" key="14">
    <source>
        <dbReference type="EMBL" id="KZS18413.1"/>
    </source>
</evidence>
<feature type="region of interest" description="Disordered" evidence="11">
    <location>
        <begin position="1291"/>
        <end position="1317"/>
    </location>
</feature>
<feature type="domain" description="Homeobox" evidence="13">
    <location>
        <begin position="1040"/>
        <end position="1100"/>
    </location>
</feature>
<dbReference type="GO" id="GO:0000981">
    <property type="term" value="F:DNA-binding transcription factor activity, RNA polymerase II-specific"/>
    <property type="evidence" value="ECO:0007669"/>
    <property type="project" value="InterPro"/>
</dbReference>
<feature type="region of interest" description="Disordered" evidence="11">
    <location>
        <begin position="883"/>
        <end position="951"/>
    </location>
</feature>
<evidence type="ECO:0000256" key="8">
    <source>
        <dbReference type="ARBA" id="ARBA00038165"/>
    </source>
</evidence>
<keyword evidence="2" id="KW-0217">Developmental protein</keyword>
<dbReference type="Proteomes" id="UP000076858">
    <property type="component" value="Unassembled WGS sequence"/>
</dbReference>
<dbReference type="GO" id="GO:0000977">
    <property type="term" value="F:RNA polymerase II transcription regulatory region sequence-specific DNA binding"/>
    <property type="evidence" value="ECO:0007669"/>
    <property type="project" value="TreeGrafter"/>
</dbReference>
<dbReference type="PROSITE" id="PS00027">
    <property type="entry name" value="HOMEOBOX_1"/>
    <property type="match status" value="2"/>
</dbReference>
<dbReference type="PANTHER" id="PTHR46110">
    <property type="entry name" value="HOMEOBOX PROTEIN HMX"/>
    <property type="match status" value="1"/>
</dbReference>
<sequence length="1317" mass="142717">MDATLPVDLRRFRPDVETSFNQIGIHQKLNQKMEAIMEGSDGRPYVAGMSKVSPPVACVQEESMPKAVRTEHHLNQPQQQQQQQQQHQQHRSLKFSVENILDPTKFTGHPQAMPPRLNNNIFQHPIQHIHHALFNHPAHHPWVLPVNPAGLLHHHFHPHVHHHVDVHSTSIESEDSLYDRSSDLESERSYRARSITSQKASSGDDDDDDGVEDDDDDCDDEEDDDDDEDTEVDMDDCDEVNDPAAVLMRLGNVAGDDLLATDGTNKMVAAAELLQQQMDAQQSDRKLDRKKKKKKKKKRKNKKMKNLAMINSMGSDDNLKHSNGVGNGSCSSSNGGGDRGGSGGGKPRRARTAFTYEQLVALENKFKTTRYLSVCERLNLALQLSLTETQVKIWFQNRRTKWKKQNPGLDVNSPPSSTNQPGGHHQQQQHSPVYGQQQQQPGNGAAGGQQNSPYSAGLVGSMMYNPHYLASAAALPFLLGNANVVDRRRLWRIFFFLLLLVLWGRLFLRENGRHLTSTCPVKRTLPYSDSPLWFFSHLFKTLTSNIVRERQKKGESGASAVTSTNVNVNVTRSKGTETKTMSQVQMDSPPLMESIVGTANSRMASPTTASALPALLHLQVPPASTTSATKKSNFSISNLLATEEQKKTSDGKHARLSERDENRDTSPEINHQSKAVNDRIVIQQPSIGSPFINASALAHLAHLHHGSNAPTSSSSSNSASAMTGWPDWLGTAGLAPDAHQSLWSRTHFGPISLGILSHLSLRPSAHHPSAGSAVGTSPFPYGAASPAEFASNLQHLQHLHSVQQQIAAAAAASSYWTSLKSSALSASGNGTSRDGPASMEHHHHHLPSSWRYDQHGPPLSSSPLSLTGKAYNLAMSGMAAMDHANKSPIHPSSSTPSIAVNKRKRSSGSDDVDDADRCHNSSASFNHDDDNFSDADSKIDVGGVDDTDDNNSVHYMMMEEEDGCCEATGSNADSDGERDDHLHHHRHGHHHHNNNNNNNNGSKGKGCSSSSSATDAGHGQHQQLHNSSSGSGHSAGSNSKRKKKTRTVFSRSQVFQLESTFDMKRYLSSSERAGLAASLSLTETQVKIWFQNRRNKWKRQLAAELEAANMAANMAAAAAAGHQRIVRVPILYHENSGVTSNTNSTVNASSNMTSSGSSSSSAHHLRHPIGANTPTSVTPNSCGHNGQVNYSNSKSQSSPLLSPQQQQQQQQQQNGNNNSSNGNMAAPSVSSSVASAQQQLPFSSLFYTHAAAAAAAAAAASLYNNSSSASSSGSSVGSISSTNQVAGVHHLHHHQHNPHHVTAAAGNSSRSPLSGMV</sequence>
<evidence type="ECO:0000256" key="5">
    <source>
        <dbReference type="ARBA" id="ARBA00023155"/>
    </source>
</evidence>
<proteinExistence type="inferred from homology"/>
<dbReference type="SUPFAM" id="SSF46689">
    <property type="entry name" value="Homeodomain-like"/>
    <property type="match status" value="2"/>
</dbReference>
<feature type="region of interest" description="Disordered" evidence="11">
    <location>
        <begin position="177"/>
        <end position="238"/>
    </location>
</feature>
<feature type="compositionally biased region" description="Basic residues" evidence="11">
    <location>
        <begin position="983"/>
        <end position="993"/>
    </location>
</feature>
<dbReference type="PROSITE" id="PS50071">
    <property type="entry name" value="HOMEOBOX_2"/>
    <property type="match status" value="2"/>
</dbReference>
<feature type="compositionally biased region" description="Low complexity" evidence="11">
    <location>
        <begin position="424"/>
        <end position="451"/>
    </location>
</feature>
<feature type="transmembrane region" description="Helical" evidence="12">
    <location>
        <begin position="468"/>
        <end position="485"/>
    </location>
</feature>
<keyword evidence="4 9" id="KW-0238">DNA-binding</keyword>
<evidence type="ECO:0000256" key="7">
    <source>
        <dbReference type="ARBA" id="ARBA00023242"/>
    </source>
</evidence>
<dbReference type="CDD" id="cd00086">
    <property type="entry name" value="homeodomain"/>
    <property type="match status" value="2"/>
</dbReference>
<feature type="compositionally biased region" description="Basic and acidic residues" evidence="11">
    <location>
        <begin position="643"/>
        <end position="666"/>
    </location>
</feature>
<dbReference type="InterPro" id="IPR009057">
    <property type="entry name" value="Homeodomain-like_sf"/>
</dbReference>
<feature type="compositionally biased region" description="Polar residues" evidence="11">
    <location>
        <begin position="1172"/>
        <end position="1190"/>
    </location>
</feature>
<evidence type="ECO:0000259" key="13">
    <source>
        <dbReference type="PROSITE" id="PS50071"/>
    </source>
</evidence>
<keyword evidence="7 9" id="KW-0539">Nucleus</keyword>
<dbReference type="PRINTS" id="PR00024">
    <property type="entry name" value="HOMEOBOX"/>
</dbReference>
<evidence type="ECO:0000256" key="9">
    <source>
        <dbReference type="PROSITE-ProRule" id="PRU00108"/>
    </source>
</evidence>
<dbReference type="Pfam" id="PF00046">
    <property type="entry name" value="Homeodomain"/>
    <property type="match status" value="2"/>
</dbReference>
<evidence type="ECO:0000256" key="10">
    <source>
        <dbReference type="RuleBase" id="RU000682"/>
    </source>
</evidence>
<feature type="compositionally biased region" description="Gly residues" evidence="11">
    <location>
        <begin position="334"/>
        <end position="345"/>
    </location>
</feature>
<feature type="compositionally biased region" description="Acidic residues" evidence="11">
    <location>
        <begin position="203"/>
        <end position="238"/>
    </location>
</feature>
<dbReference type="STRING" id="35525.A0A162P0D2"/>
<name>A0A162P0D2_9CRUS</name>
<feature type="compositionally biased region" description="Basic residues" evidence="11">
    <location>
        <begin position="288"/>
        <end position="305"/>
    </location>
</feature>
<feature type="compositionally biased region" description="Low complexity" evidence="11">
    <location>
        <begin position="1191"/>
        <end position="1232"/>
    </location>
</feature>
<feature type="transmembrane region" description="Helical" evidence="12">
    <location>
        <begin position="490"/>
        <end position="508"/>
    </location>
</feature>